<evidence type="ECO:0000313" key="4">
    <source>
        <dbReference type="Proteomes" id="UP001156601"/>
    </source>
</evidence>
<evidence type="ECO:0000256" key="1">
    <source>
        <dbReference type="RuleBase" id="RU363094"/>
    </source>
</evidence>
<dbReference type="EMBL" id="BSOT01000005">
    <property type="protein sequence ID" value="GLR70639.1"/>
    <property type="molecule type" value="Genomic_DNA"/>
</dbReference>
<sequence length="148" mass="16477">MKTYKIRPIGDSDIPLAYNIFSTNRALPWSIESFTQSVNSGVCLVAEIEGQLQGYILCSVIFETAEVLDISVQKNVQNLGIGSALMNAVIECFQSKKIEKLILEVDEFNAAAIGLYEKYDFRTIDIRKNYYQDSAGNCSNALVMCLSL</sequence>
<comment type="function">
    <text evidence="1">Acetylates the N-terminal alanine of ribosomal protein bS18.</text>
</comment>
<protein>
    <recommendedName>
        <fullName evidence="1">[Ribosomal protein bS18]-alanine N-acetyltransferase</fullName>
        <ecNumber evidence="1">2.3.1.266</ecNumber>
    </recommendedName>
</protein>
<dbReference type="InterPro" id="IPR016181">
    <property type="entry name" value="Acyl_CoA_acyltransferase"/>
</dbReference>
<dbReference type="EC" id="2.3.1.266" evidence="1"/>
<gene>
    <name evidence="3" type="primary">rimI</name>
    <name evidence="3" type="ORF">GCM10007852_15470</name>
</gene>
<dbReference type="AlphaFoldDB" id="A0AA37WJU3"/>
<dbReference type="PANTHER" id="PTHR47542">
    <property type="entry name" value="ACYL-COA N-ACYLTRANSFERASES (NAT) SUPERFAMILY PROTEIN"/>
    <property type="match status" value="1"/>
</dbReference>
<feature type="domain" description="N-acetyltransferase" evidence="2">
    <location>
        <begin position="4"/>
        <end position="148"/>
    </location>
</feature>
<dbReference type="InterPro" id="IPR000182">
    <property type="entry name" value="GNAT_dom"/>
</dbReference>
<keyword evidence="4" id="KW-1185">Reference proteome</keyword>
<dbReference type="InterPro" id="IPR006464">
    <property type="entry name" value="AcTrfase_RimI/Ard1"/>
</dbReference>
<comment type="subcellular location">
    <subcellularLocation>
        <location evidence="1">Cytoplasm</location>
    </subcellularLocation>
</comment>
<dbReference type="Proteomes" id="UP001156601">
    <property type="component" value="Unassembled WGS sequence"/>
</dbReference>
<comment type="catalytic activity">
    <reaction evidence="1">
        <text>N-terminal L-alanyl-[ribosomal protein bS18] + acetyl-CoA = N-terminal N(alpha)-acetyl-L-alanyl-[ribosomal protein bS18] + CoA + H(+)</text>
        <dbReference type="Rhea" id="RHEA:43756"/>
        <dbReference type="Rhea" id="RHEA-COMP:10676"/>
        <dbReference type="Rhea" id="RHEA-COMP:10677"/>
        <dbReference type="ChEBI" id="CHEBI:15378"/>
        <dbReference type="ChEBI" id="CHEBI:57287"/>
        <dbReference type="ChEBI" id="CHEBI:57288"/>
        <dbReference type="ChEBI" id="CHEBI:64718"/>
        <dbReference type="ChEBI" id="CHEBI:83683"/>
        <dbReference type="EC" id="2.3.1.266"/>
    </reaction>
</comment>
<keyword evidence="1" id="KW-0963">Cytoplasm</keyword>
<accession>A0AA37WJU3</accession>
<proteinExistence type="inferred from homology"/>
<dbReference type="CDD" id="cd04301">
    <property type="entry name" value="NAT_SF"/>
    <property type="match status" value="1"/>
</dbReference>
<comment type="similarity">
    <text evidence="1">Belongs to the acetyltransferase family. RimI subfamily.</text>
</comment>
<evidence type="ECO:0000313" key="3">
    <source>
        <dbReference type="EMBL" id="GLR70639.1"/>
    </source>
</evidence>
<comment type="caution">
    <text evidence="3">The sequence shown here is derived from an EMBL/GenBank/DDBJ whole genome shotgun (WGS) entry which is preliminary data.</text>
</comment>
<dbReference type="Pfam" id="PF00583">
    <property type="entry name" value="Acetyltransf_1"/>
    <property type="match status" value="1"/>
</dbReference>
<dbReference type="SUPFAM" id="SSF55729">
    <property type="entry name" value="Acyl-CoA N-acyltransferases (Nat)"/>
    <property type="match status" value="1"/>
</dbReference>
<organism evidence="3 4">
    <name type="scientific">Agaribacter marinus</name>
    <dbReference type="NCBI Taxonomy" id="1431249"/>
    <lineage>
        <taxon>Bacteria</taxon>
        <taxon>Pseudomonadati</taxon>
        <taxon>Pseudomonadota</taxon>
        <taxon>Gammaproteobacteria</taxon>
        <taxon>Alteromonadales</taxon>
        <taxon>Alteromonadaceae</taxon>
        <taxon>Agaribacter</taxon>
    </lineage>
</organism>
<dbReference type="PROSITE" id="PS51186">
    <property type="entry name" value="GNAT"/>
    <property type="match status" value="1"/>
</dbReference>
<dbReference type="GO" id="GO:0005737">
    <property type="term" value="C:cytoplasm"/>
    <property type="evidence" value="ECO:0007669"/>
    <property type="project" value="UniProtKB-SubCell"/>
</dbReference>
<reference evidence="3" key="2">
    <citation type="submission" date="2023-01" db="EMBL/GenBank/DDBJ databases">
        <title>Draft genome sequence of Agaribacter marinus strain NBRC 110023.</title>
        <authorList>
            <person name="Sun Q."/>
            <person name="Mori K."/>
        </authorList>
    </citation>
    <scope>NUCLEOTIDE SEQUENCE</scope>
    <source>
        <strain evidence="3">NBRC 110023</strain>
    </source>
</reference>
<dbReference type="PANTHER" id="PTHR47542:SF2">
    <property type="entry name" value="ACYL-COA N-ACYLTRANSFERASES (NAT) SUPERFAMILY PROTEIN"/>
    <property type="match status" value="1"/>
</dbReference>
<dbReference type="GO" id="GO:0008999">
    <property type="term" value="F:protein-N-terminal-alanine acetyltransferase activity"/>
    <property type="evidence" value="ECO:0007669"/>
    <property type="project" value="UniProtKB-EC"/>
</dbReference>
<dbReference type="RefSeq" id="WP_284216927.1">
    <property type="nucleotide sequence ID" value="NZ_BSOT01000005.1"/>
</dbReference>
<reference evidence="3" key="1">
    <citation type="journal article" date="2014" name="Int. J. Syst. Evol. Microbiol.">
        <title>Complete genome sequence of Corynebacterium casei LMG S-19264T (=DSM 44701T), isolated from a smear-ripened cheese.</title>
        <authorList>
            <consortium name="US DOE Joint Genome Institute (JGI-PGF)"/>
            <person name="Walter F."/>
            <person name="Albersmeier A."/>
            <person name="Kalinowski J."/>
            <person name="Ruckert C."/>
        </authorList>
    </citation>
    <scope>NUCLEOTIDE SEQUENCE</scope>
    <source>
        <strain evidence="3">NBRC 110023</strain>
    </source>
</reference>
<evidence type="ECO:0000259" key="2">
    <source>
        <dbReference type="PROSITE" id="PS51186"/>
    </source>
</evidence>
<dbReference type="NCBIfam" id="TIGR01575">
    <property type="entry name" value="rimI"/>
    <property type="match status" value="1"/>
</dbReference>
<name>A0AA37WJU3_9ALTE</name>
<dbReference type="Gene3D" id="3.40.630.30">
    <property type="match status" value="1"/>
</dbReference>